<evidence type="ECO:0000313" key="2">
    <source>
        <dbReference type="EnsemblMetazoa" id="Aqu2.1.13004_001"/>
    </source>
</evidence>
<name>A0A1X7TEE2_AMPQE</name>
<proteinExistence type="predicted"/>
<accession>A0A1X7TEE2</accession>
<sequence length="129" mass="14867">VNIVYCKKAKISSDKNEKNIHLYTNSITSYYITMTKHYTTIRISIHELISIVNHKHQLEGKEITSYSNAIIIIINNSNNNNCNNNSSNNNHNNNNNNTRNNCNQNALENNNRNQYQNNISIYNTPPLLS</sequence>
<organism evidence="2">
    <name type="scientific">Amphimedon queenslandica</name>
    <name type="common">Sponge</name>
    <dbReference type="NCBI Taxonomy" id="400682"/>
    <lineage>
        <taxon>Eukaryota</taxon>
        <taxon>Metazoa</taxon>
        <taxon>Porifera</taxon>
        <taxon>Demospongiae</taxon>
        <taxon>Heteroscleromorpha</taxon>
        <taxon>Haplosclerida</taxon>
        <taxon>Niphatidae</taxon>
        <taxon>Amphimedon</taxon>
    </lineage>
</organism>
<dbReference type="AlphaFoldDB" id="A0A1X7TEE2"/>
<feature type="region of interest" description="Disordered" evidence="1">
    <location>
        <begin position="84"/>
        <end position="129"/>
    </location>
</feature>
<dbReference type="InParanoid" id="A0A1X7TEE2"/>
<feature type="compositionally biased region" description="Low complexity" evidence="1">
    <location>
        <begin position="84"/>
        <end position="118"/>
    </location>
</feature>
<evidence type="ECO:0000256" key="1">
    <source>
        <dbReference type="SAM" id="MobiDB-lite"/>
    </source>
</evidence>
<reference evidence="2" key="1">
    <citation type="submission" date="2017-05" db="UniProtKB">
        <authorList>
            <consortium name="EnsemblMetazoa"/>
        </authorList>
    </citation>
    <scope>IDENTIFICATION</scope>
</reference>
<dbReference type="EnsemblMetazoa" id="Aqu2.1.13004_001">
    <property type="protein sequence ID" value="Aqu2.1.13004_001"/>
    <property type="gene ID" value="Aqu2.1.13004"/>
</dbReference>
<protein>
    <submittedName>
        <fullName evidence="2">Uncharacterized protein</fullName>
    </submittedName>
</protein>